<evidence type="ECO:0000259" key="13">
    <source>
        <dbReference type="Pfam" id="PF16420"/>
    </source>
</evidence>
<dbReference type="GO" id="GO:0019778">
    <property type="term" value="F:Atg12 activating enzyme activity"/>
    <property type="evidence" value="ECO:0007669"/>
    <property type="project" value="TreeGrafter"/>
</dbReference>
<evidence type="ECO:0000256" key="4">
    <source>
        <dbReference type="ARBA" id="ARBA00018730"/>
    </source>
</evidence>
<dbReference type="InterPro" id="IPR000594">
    <property type="entry name" value="ThiF_NAD_FAD-bd"/>
</dbReference>
<dbReference type="GO" id="GO:0000407">
    <property type="term" value="C:phagophore assembly site"/>
    <property type="evidence" value="ECO:0007669"/>
    <property type="project" value="UniProtKB-SubCell"/>
</dbReference>
<evidence type="ECO:0000256" key="8">
    <source>
        <dbReference type="ARBA" id="ARBA00024930"/>
    </source>
</evidence>
<evidence type="ECO:0000256" key="3">
    <source>
        <dbReference type="ARBA" id="ARBA00017647"/>
    </source>
</evidence>
<dbReference type="PANTHER" id="PTHR10953">
    <property type="entry name" value="UBIQUITIN-ACTIVATING ENZYME E1"/>
    <property type="match status" value="1"/>
</dbReference>
<dbReference type="GO" id="GO:0000045">
    <property type="term" value="P:autophagosome assembly"/>
    <property type="evidence" value="ECO:0007669"/>
    <property type="project" value="TreeGrafter"/>
</dbReference>
<dbReference type="GO" id="GO:0032446">
    <property type="term" value="P:protein modification by small protein conjugation"/>
    <property type="evidence" value="ECO:0007669"/>
    <property type="project" value="TreeGrafter"/>
</dbReference>
<evidence type="ECO:0000256" key="2">
    <source>
        <dbReference type="ARBA" id="ARBA00010931"/>
    </source>
</evidence>
<dbReference type="Gene3D" id="3.40.50.720">
    <property type="entry name" value="NAD(P)-binding Rossmann-like Domain"/>
    <property type="match status" value="1"/>
</dbReference>
<dbReference type="InterPro" id="IPR035985">
    <property type="entry name" value="Ubiquitin-activating_enz"/>
</dbReference>
<dbReference type="Gene3D" id="3.40.140.100">
    <property type="entry name" value="Ubiquitin-like modifier-activating enzyme ATG7 C-terminal domain"/>
    <property type="match status" value="1"/>
</dbReference>
<dbReference type="FunFam" id="3.40.50.720:FF:000243">
    <property type="entry name" value="Ubiquitin-like modifier-activating enzyme ATG7"/>
    <property type="match status" value="1"/>
</dbReference>
<dbReference type="GO" id="GO:0019779">
    <property type="term" value="F:Atg8 activating enzyme activity"/>
    <property type="evidence" value="ECO:0007669"/>
    <property type="project" value="TreeGrafter"/>
</dbReference>
<gene>
    <name evidence="14" type="ORF">CIRG_04099</name>
</gene>
<comment type="similarity">
    <text evidence="2">Belongs to the ATG7 family.</text>
</comment>
<dbReference type="InterPro" id="IPR042523">
    <property type="entry name" value="Atg7_N_2"/>
</dbReference>
<name>A0A0J6YC79_COCIT</name>
<comment type="subcellular location">
    <subcellularLocation>
        <location evidence="1">Preautophagosomal structure</location>
    </subcellularLocation>
</comment>
<dbReference type="FunFam" id="3.40.140.70:FF:000001">
    <property type="entry name" value="Ubiquitin-like modifier-activating enzyme atg7"/>
    <property type="match status" value="1"/>
</dbReference>
<dbReference type="GO" id="GO:0000422">
    <property type="term" value="P:autophagy of mitochondrion"/>
    <property type="evidence" value="ECO:0007669"/>
    <property type="project" value="TreeGrafter"/>
</dbReference>
<dbReference type="GO" id="GO:0015031">
    <property type="term" value="P:protein transport"/>
    <property type="evidence" value="ECO:0007669"/>
    <property type="project" value="UniProtKB-KW"/>
</dbReference>
<dbReference type="STRING" id="404692.A0A0J6YC79"/>
<comment type="function">
    <text evidence="8">E1-like activating enzyme involved in the 2 ubiquitin-like systems required for cytoplasm to vacuole transport (Cvt) and autophagy. Activates ATG12 for its conjugation with ATG5 and ATG8 for its conjugation with phosphatidylethanolamine. Both systems are needed for the ATG8 association to Cvt vesicles and autophagosomes membranes. Autophagy is essential for maintenance of amino acid levels and protein synthesis under nitrogen starvation. Required for selective autophagic degradation of the nucleus (nucleophagy) as well as for mitophagy which contributes to regulate mitochondrial quantity and quality by eliminating the mitochondria to a basal level to fulfill cellular energy requirements and preventing excess ROS production. Plays a role in the regulation of filamentous growth and chronological longevity.</text>
</comment>
<dbReference type="AlphaFoldDB" id="A0A0J6YC79"/>
<evidence type="ECO:0000256" key="5">
    <source>
        <dbReference type="ARBA" id="ARBA00022448"/>
    </source>
</evidence>
<evidence type="ECO:0000256" key="10">
    <source>
        <dbReference type="ARBA" id="ARBA00030242"/>
    </source>
</evidence>
<dbReference type="InterPro" id="IPR032197">
    <property type="entry name" value="Atg7_N"/>
</dbReference>
<evidence type="ECO:0000256" key="7">
    <source>
        <dbReference type="ARBA" id="ARBA00023006"/>
    </source>
</evidence>
<keyword evidence="5" id="KW-0813">Transport</keyword>
<dbReference type="GO" id="GO:0006995">
    <property type="term" value="P:cellular response to nitrogen starvation"/>
    <property type="evidence" value="ECO:0007669"/>
    <property type="project" value="TreeGrafter"/>
</dbReference>
<evidence type="ECO:0000256" key="9">
    <source>
        <dbReference type="ARBA" id="ARBA00029897"/>
    </source>
</evidence>
<evidence type="ECO:0000313" key="14">
    <source>
        <dbReference type="EMBL" id="KMP04408.1"/>
    </source>
</evidence>
<dbReference type="InterPro" id="IPR045886">
    <property type="entry name" value="ThiF/MoeB/HesA"/>
</dbReference>
<organism evidence="14 15">
    <name type="scientific">Coccidioides immitis RMSCC 2394</name>
    <dbReference type="NCBI Taxonomy" id="404692"/>
    <lineage>
        <taxon>Eukaryota</taxon>
        <taxon>Fungi</taxon>
        <taxon>Dikarya</taxon>
        <taxon>Ascomycota</taxon>
        <taxon>Pezizomycotina</taxon>
        <taxon>Eurotiomycetes</taxon>
        <taxon>Eurotiomycetidae</taxon>
        <taxon>Onygenales</taxon>
        <taxon>Onygenaceae</taxon>
        <taxon>Coccidioides</taxon>
    </lineage>
</organism>
<keyword evidence="6" id="KW-0653">Protein transport</keyword>
<reference evidence="15" key="1">
    <citation type="journal article" date="2010" name="Genome Res.">
        <title>Population genomic sequencing of Coccidioides fungi reveals recent hybridization and transposon control.</title>
        <authorList>
            <person name="Neafsey D.E."/>
            <person name="Barker B.M."/>
            <person name="Sharpton T.J."/>
            <person name="Stajich J.E."/>
            <person name="Park D.J."/>
            <person name="Whiston E."/>
            <person name="Hung C.-Y."/>
            <person name="McMahan C."/>
            <person name="White J."/>
            <person name="Sykes S."/>
            <person name="Heiman D."/>
            <person name="Young S."/>
            <person name="Zeng Q."/>
            <person name="Abouelleil A."/>
            <person name="Aftuck L."/>
            <person name="Bessette D."/>
            <person name="Brown A."/>
            <person name="FitzGerald M."/>
            <person name="Lui A."/>
            <person name="Macdonald J.P."/>
            <person name="Priest M."/>
            <person name="Orbach M.J."/>
            <person name="Galgiani J.N."/>
            <person name="Kirkland T.N."/>
            <person name="Cole G.T."/>
            <person name="Birren B.W."/>
            <person name="Henn M.R."/>
            <person name="Taylor J.W."/>
            <person name="Rounsley S.D."/>
        </authorList>
    </citation>
    <scope>NUCLEOTIDE SEQUENCE [LARGE SCALE GENOMIC DNA]</scope>
    <source>
        <strain evidence="15">RMSCC 2394</strain>
    </source>
</reference>
<evidence type="ECO:0000313" key="15">
    <source>
        <dbReference type="Proteomes" id="UP000054565"/>
    </source>
</evidence>
<dbReference type="Pfam" id="PF00899">
    <property type="entry name" value="ThiF"/>
    <property type="match status" value="1"/>
</dbReference>
<dbReference type="InterPro" id="IPR042522">
    <property type="entry name" value="Atg7_N_1"/>
</dbReference>
<sequence>MQYTPFISDIEIPFFSSLATLKLNHDKLDDSIHNILGFYEVRPSDPQEVSCRMQVPGNALVADKVPFGAFRAEGVIKNFNTAEEYRIVDKSAMLHDAGKRIWDAIMDGSVYSSPSLLASFLMLSFADLKKYRFSYWFAFPAIHSNPPWVPSPVHHDSRDLDKSENAIHQSSFSLTNSDRDALVDAVLAWRSTVEPRQHGFFLARRVRHLPSQPQLESNIPTDPGSNASPLQAPDYNKCNCTWEVSSLSTYENGFFGNAAAEDCFICFVDPSNYPDAPGWMLRNLLILIRHKWRLNKVQIIRYREIPSFAMGPQSTVMILKSDTSIDDSFSRSGSLVMPKLSGWERNANGKLSGRLINLTEHMDPERIADQSVDLNLKLMKWRITPSLNLDVIKRTKCLLLGAGTLGCYVARNLLAWGVQTINFVDNGSVSFSNPVRQPLFGFHDCLYGGAKKAVRAAEALQEIYPGVCSTGHVLSIPMVGHPMVNNNAAKSDYEHLKNLIDQHDAIFLLMDSRESRWLPTVMGKAAGKMVMNAALGFDTFVVMRHGTTARRQESVLGCYFCNDIVAPANSTRVQTLDQQCTVTRPGVASMASALLVELFVSALQQFNTPPAPDSSSHGNSSHPLGIVPHQIRGFLSTFSNVVVTGQSYEFCSACSNNIVHAYITDGWEFVQRAINENGYIEEVSGLKKVQQSAEEAIASLELEDPLDSEGEML</sequence>
<dbReference type="Pfam" id="PF16420">
    <property type="entry name" value="ATG7_N"/>
    <property type="match status" value="1"/>
</dbReference>
<evidence type="ECO:0000256" key="6">
    <source>
        <dbReference type="ARBA" id="ARBA00022927"/>
    </source>
</evidence>
<feature type="domain" description="Ubiquitin-like modifier-activating enzyme Atg7 N-terminal" evidence="13">
    <location>
        <begin position="1"/>
        <end position="362"/>
    </location>
</feature>
<feature type="domain" description="THIF-type NAD/FAD binding fold" evidence="12">
    <location>
        <begin position="380"/>
        <end position="605"/>
    </location>
</feature>
<proteinExistence type="inferred from homology"/>
<evidence type="ECO:0000256" key="11">
    <source>
        <dbReference type="ARBA" id="ARBA00032823"/>
    </source>
</evidence>
<keyword evidence="7" id="KW-0072">Autophagy</keyword>
<dbReference type="OrthoDB" id="338614at2759"/>
<dbReference type="Gene3D" id="3.40.140.70">
    <property type="entry name" value="Ubiquitin-like modifier-activating enzyme ATG7 N-terminal domain"/>
    <property type="match status" value="1"/>
</dbReference>
<evidence type="ECO:0000256" key="1">
    <source>
        <dbReference type="ARBA" id="ARBA00004329"/>
    </source>
</evidence>
<dbReference type="EMBL" id="DS028094">
    <property type="protein sequence ID" value="KMP04408.1"/>
    <property type="molecule type" value="Genomic_DNA"/>
</dbReference>
<protein>
    <recommendedName>
        <fullName evidence="3">Ubiquitin-like modifier-activating enzyme ATG7</fullName>
    </recommendedName>
    <alternativeName>
        <fullName evidence="9 11">ATG12-activating enzyme E1 ATG7</fullName>
    </alternativeName>
    <alternativeName>
        <fullName evidence="10">Autophagy-related protein 7</fullName>
    </alternativeName>
    <alternativeName>
        <fullName evidence="4">Ubiquitin-like modifier-activating enzyme atg7</fullName>
    </alternativeName>
</protein>
<dbReference type="SUPFAM" id="SSF69572">
    <property type="entry name" value="Activating enzymes of the ubiquitin-like proteins"/>
    <property type="match status" value="1"/>
</dbReference>
<dbReference type="Proteomes" id="UP000054565">
    <property type="component" value="Unassembled WGS sequence"/>
</dbReference>
<dbReference type="PANTHER" id="PTHR10953:SF3">
    <property type="entry name" value="UBIQUITIN-LIKE MODIFIER-ACTIVATING ENZYME ATG7"/>
    <property type="match status" value="1"/>
</dbReference>
<dbReference type="GO" id="GO:0034727">
    <property type="term" value="P:piecemeal microautophagy of the nucleus"/>
    <property type="evidence" value="ECO:0007669"/>
    <property type="project" value="TreeGrafter"/>
</dbReference>
<evidence type="ECO:0000259" key="12">
    <source>
        <dbReference type="Pfam" id="PF00899"/>
    </source>
</evidence>
<accession>A0A0J6YC79</accession>